<feature type="transmembrane region" description="Helical" evidence="1">
    <location>
        <begin position="15"/>
        <end position="34"/>
    </location>
</feature>
<dbReference type="EMBL" id="VCGU01000459">
    <property type="protein sequence ID" value="TRY61595.1"/>
    <property type="molecule type" value="Genomic_DNA"/>
</dbReference>
<organism evidence="2 3">
    <name type="scientific">Tigriopus californicus</name>
    <name type="common">Marine copepod</name>
    <dbReference type="NCBI Taxonomy" id="6832"/>
    <lineage>
        <taxon>Eukaryota</taxon>
        <taxon>Metazoa</taxon>
        <taxon>Ecdysozoa</taxon>
        <taxon>Arthropoda</taxon>
        <taxon>Crustacea</taxon>
        <taxon>Multicrustacea</taxon>
        <taxon>Hexanauplia</taxon>
        <taxon>Copepoda</taxon>
        <taxon>Harpacticoida</taxon>
        <taxon>Harpacticidae</taxon>
        <taxon>Tigriopus</taxon>
    </lineage>
</organism>
<keyword evidence="3" id="KW-1185">Reference proteome</keyword>
<evidence type="ECO:0000313" key="2">
    <source>
        <dbReference type="EMBL" id="TRY61595.1"/>
    </source>
</evidence>
<gene>
    <name evidence="2" type="ORF">TCAL_07988</name>
</gene>
<name>A0A553N826_TIGCA</name>
<keyword evidence="1" id="KW-1133">Transmembrane helix</keyword>
<dbReference type="AlphaFoldDB" id="A0A553N826"/>
<sequence>MLIPRLHRMSNSYRSWASSLIFFVGGFLLAHLRLQYNGSSKTRLEHPSSSGANVSPPSCPLSLDEKELLIISSHSSGRLGNRMSEYASIVALGALRGYTPVMSQRLQKSLVQIFPYIPYYQAVPLSIECMADLVSVNPTNQRQLEQAMNRSTRAWPRPAKGIKLVRNPHIPELYGLVSGILAAHFTFEPQ</sequence>
<evidence type="ECO:0000256" key="1">
    <source>
        <dbReference type="SAM" id="Phobius"/>
    </source>
</evidence>
<comment type="caution">
    <text evidence="2">The sequence shown here is derived from an EMBL/GenBank/DDBJ whole genome shotgun (WGS) entry which is preliminary data.</text>
</comment>
<keyword evidence="1" id="KW-0812">Transmembrane</keyword>
<reference evidence="2 3" key="1">
    <citation type="journal article" date="2018" name="Nat. Ecol. Evol.">
        <title>Genomic signatures of mitonuclear coevolution across populations of Tigriopus californicus.</title>
        <authorList>
            <person name="Barreto F.S."/>
            <person name="Watson E.T."/>
            <person name="Lima T.G."/>
            <person name="Willett C.S."/>
            <person name="Edmands S."/>
            <person name="Li W."/>
            <person name="Burton R.S."/>
        </authorList>
    </citation>
    <scope>NUCLEOTIDE SEQUENCE [LARGE SCALE GENOMIC DNA]</scope>
    <source>
        <strain evidence="2 3">San Diego</strain>
    </source>
</reference>
<evidence type="ECO:0000313" key="3">
    <source>
        <dbReference type="Proteomes" id="UP000318571"/>
    </source>
</evidence>
<proteinExistence type="predicted"/>
<accession>A0A553N826</accession>
<dbReference type="Proteomes" id="UP000318571">
    <property type="component" value="Chromosome 8"/>
</dbReference>
<keyword evidence="1" id="KW-0472">Membrane</keyword>
<evidence type="ECO:0008006" key="4">
    <source>
        <dbReference type="Google" id="ProtNLM"/>
    </source>
</evidence>
<protein>
    <recommendedName>
        <fullName evidence="4">L-Fucosyltransferase</fullName>
    </recommendedName>
</protein>